<name>A0A150AWW5_BACCE</name>
<evidence type="ECO:0000313" key="2">
    <source>
        <dbReference type="Proteomes" id="UP000075591"/>
    </source>
</evidence>
<gene>
    <name evidence="1" type="ORF">AT274_04450</name>
</gene>
<reference evidence="1 2" key="1">
    <citation type="submission" date="2015-12" db="EMBL/GenBank/DDBJ databases">
        <title>Bacillus cereus Group isolate.</title>
        <authorList>
            <person name="Kovac J."/>
        </authorList>
    </citation>
    <scope>NUCLEOTIDE SEQUENCE [LARGE SCALE GENOMIC DNA]</scope>
    <source>
        <strain evidence="1 2">FSL W8-0275</strain>
    </source>
</reference>
<dbReference type="Proteomes" id="UP000075591">
    <property type="component" value="Unassembled WGS sequence"/>
</dbReference>
<dbReference type="RefSeq" id="WP_001030776.1">
    <property type="nucleotide sequence ID" value="NZ_JYPL01000219.1"/>
</dbReference>
<dbReference type="AlphaFoldDB" id="A0A150AWW5"/>
<dbReference type="EMBL" id="LOMT01000138">
    <property type="protein sequence ID" value="KXX87194.1"/>
    <property type="molecule type" value="Genomic_DNA"/>
</dbReference>
<sequence>MNKDNLFSNFERYEASNSNPLSFLTEEENKKETAAKELNNSDNPLAFLNDYETAKDKTYKGNPLLFLEKANNLEEEILNSYKYYGLVEALRKYHKGTELEQDELKLILDFVAQFPNKKLEDLED</sequence>
<dbReference type="PATRIC" id="fig|1396.439.peg.4091"/>
<evidence type="ECO:0000313" key="1">
    <source>
        <dbReference type="EMBL" id="KXX87194.1"/>
    </source>
</evidence>
<accession>A0A150AWW5</accession>
<organism evidence="1 2">
    <name type="scientific">Bacillus cereus</name>
    <dbReference type="NCBI Taxonomy" id="1396"/>
    <lineage>
        <taxon>Bacteria</taxon>
        <taxon>Bacillati</taxon>
        <taxon>Bacillota</taxon>
        <taxon>Bacilli</taxon>
        <taxon>Bacillales</taxon>
        <taxon>Bacillaceae</taxon>
        <taxon>Bacillus</taxon>
        <taxon>Bacillus cereus group</taxon>
    </lineage>
</organism>
<proteinExistence type="predicted"/>
<comment type="caution">
    <text evidence="1">The sequence shown here is derived from an EMBL/GenBank/DDBJ whole genome shotgun (WGS) entry which is preliminary data.</text>
</comment>
<protein>
    <submittedName>
        <fullName evidence="1">Uncharacterized protein</fullName>
    </submittedName>
</protein>